<dbReference type="Gene3D" id="3.90.25.10">
    <property type="entry name" value="UDP-galactose 4-epimerase, domain 1"/>
    <property type="match status" value="1"/>
</dbReference>
<dbReference type="AlphaFoldDB" id="A0AAE3ZCU6"/>
<dbReference type="GO" id="GO:0008831">
    <property type="term" value="F:dTDP-4-dehydrorhamnose reductase activity"/>
    <property type="evidence" value="ECO:0007669"/>
    <property type="project" value="UniProtKB-EC"/>
</dbReference>
<dbReference type="Pfam" id="PF04321">
    <property type="entry name" value="RmlD_sub_bind"/>
    <property type="match status" value="1"/>
</dbReference>
<dbReference type="EMBL" id="JAVDXW010000001">
    <property type="protein sequence ID" value="MDR7301313.1"/>
    <property type="molecule type" value="Genomic_DNA"/>
</dbReference>
<feature type="domain" description="RmlD-like substrate binding" evidence="3">
    <location>
        <begin position="7"/>
        <end position="297"/>
    </location>
</feature>
<protein>
    <recommendedName>
        <fullName evidence="2">dTDP-4-dehydrorhamnose reductase</fullName>
        <ecNumber evidence="2">1.1.1.133</ecNumber>
    </recommendedName>
</protein>
<dbReference type="RefSeq" id="WP_310271563.1">
    <property type="nucleotide sequence ID" value="NZ_JAVDXW010000001.1"/>
</dbReference>
<comment type="caution">
    <text evidence="4">The sequence shown here is derived from an EMBL/GenBank/DDBJ whole genome shotgun (WGS) entry which is preliminary data.</text>
</comment>
<proteinExistence type="inferred from homology"/>
<dbReference type="NCBIfam" id="TIGR01214">
    <property type="entry name" value="rmlD"/>
    <property type="match status" value="1"/>
</dbReference>
<dbReference type="InterPro" id="IPR036291">
    <property type="entry name" value="NAD(P)-bd_dom_sf"/>
</dbReference>
<comment type="function">
    <text evidence="2">Catalyzes the reduction of dTDP-6-deoxy-L-lyxo-4-hexulose to yield dTDP-L-rhamnose.</text>
</comment>
<name>A0AAE3ZCU6_9ACTN</name>
<dbReference type="CDD" id="cd05254">
    <property type="entry name" value="dTDP_HR_like_SDR_e"/>
    <property type="match status" value="1"/>
</dbReference>
<dbReference type="InterPro" id="IPR029903">
    <property type="entry name" value="RmlD-like-bd"/>
</dbReference>
<gene>
    <name evidence="4" type="ORF">JOF55_001494</name>
</gene>
<dbReference type="Proteomes" id="UP001180845">
    <property type="component" value="Unassembled WGS sequence"/>
</dbReference>
<dbReference type="GO" id="GO:0005829">
    <property type="term" value="C:cytosol"/>
    <property type="evidence" value="ECO:0007669"/>
    <property type="project" value="TreeGrafter"/>
</dbReference>
<evidence type="ECO:0000313" key="4">
    <source>
        <dbReference type="EMBL" id="MDR7301313.1"/>
    </source>
</evidence>
<reference evidence="4" key="1">
    <citation type="submission" date="2023-07" db="EMBL/GenBank/DDBJ databases">
        <title>Sequencing the genomes of 1000 actinobacteria strains.</title>
        <authorList>
            <person name="Klenk H.-P."/>
        </authorList>
    </citation>
    <scope>NUCLEOTIDE SEQUENCE</scope>
    <source>
        <strain evidence="4">DSM 45977</strain>
    </source>
</reference>
<evidence type="ECO:0000259" key="3">
    <source>
        <dbReference type="Pfam" id="PF04321"/>
    </source>
</evidence>
<dbReference type="Gene3D" id="3.40.50.720">
    <property type="entry name" value="NAD(P)-binding Rossmann-like Domain"/>
    <property type="match status" value="1"/>
</dbReference>
<sequence>MTSRLAVLIPGGRGQLGRELARRVGAGRNCLVHAPGSTELDIADPDAVADVVDSFTEAARDAQLRPVVLNAAAYTAVDAAETDRTRAAEVNTGGAAALAEACRACELPLVHVSTDYVFPGDATEPYEPEHTPSPRTVYGRTKLDGERAVLASQARAWVVRTSWVYGGRGGNFVKTMTRLESERETVSVVDDQFGSPTWAADLASGLVELADRATRQQGPQRAVLHCTNSGRASWFELARAVFSELGADPDRVRPCSTADFPRPAPRPAFSALSERAWIEEGCTPMRPWRQALSEAFARDGGALRAR</sequence>
<dbReference type="PANTHER" id="PTHR10491:SF4">
    <property type="entry name" value="METHIONINE ADENOSYLTRANSFERASE 2 SUBUNIT BETA"/>
    <property type="match status" value="1"/>
</dbReference>
<accession>A0AAE3ZCU6</accession>
<organism evidence="4 5">
    <name type="scientific">Haloactinomyces albus</name>
    <dbReference type="NCBI Taxonomy" id="1352928"/>
    <lineage>
        <taxon>Bacteria</taxon>
        <taxon>Bacillati</taxon>
        <taxon>Actinomycetota</taxon>
        <taxon>Actinomycetes</taxon>
        <taxon>Actinopolysporales</taxon>
        <taxon>Actinopolysporaceae</taxon>
        <taxon>Haloactinomyces</taxon>
    </lineage>
</organism>
<keyword evidence="2" id="KW-0521">NADP</keyword>
<dbReference type="InterPro" id="IPR005913">
    <property type="entry name" value="dTDP_dehydrorham_reduct"/>
</dbReference>
<evidence type="ECO:0000256" key="2">
    <source>
        <dbReference type="RuleBase" id="RU364082"/>
    </source>
</evidence>
<dbReference type="SUPFAM" id="SSF51735">
    <property type="entry name" value="NAD(P)-binding Rossmann-fold domains"/>
    <property type="match status" value="1"/>
</dbReference>
<evidence type="ECO:0000313" key="5">
    <source>
        <dbReference type="Proteomes" id="UP001180845"/>
    </source>
</evidence>
<dbReference type="PANTHER" id="PTHR10491">
    <property type="entry name" value="DTDP-4-DEHYDRORHAMNOSE REDUCTASE"/>
    <property type="match status" value="1"/>
</dbReference>
<keyword evidence="5" id="KW-1185">Reference proteome</keyword>
<dbReference type="EC" id="1.1.1.133" evidence="2"/>
<keyword evidence="2 4" id="KW-0560">Oxidoreductase</keyword>
<comment type="pathway">
    <text evidence="2">Carbohydrate biosynthesis; dTDP-L-rhamnose biosynthesis.</text>
</comment>
<evidence type="ECO:0000256" key="1">
    <source>
        <dbReference type="ARBA" id="ARBA00010944"/>
    </source>
</evidence>
<comment type="similarity">
    <text evidence="1 2">Belongs to the dTDP-4-dehydrorhamnose reductase family.</text>
</comment>
<dbReference type="GO" id="GO:0019305">
    <property type="term" value="P:dTDP-rhamnose biosynthetic process"/>
    <property type="evidence" value="ECO:0007669"/>
    <property type="project" value="TreeGrafter"/>
</dbReference>